<evidence type="ECO:0000256" key="1">
    <source>
        <dbReference type="SAM" id="MobiDB-lite"/>
    </source>
</evidence>
<comment type="caution">
    <text evidence="2">The sequence shown here is derived from an EMBL/GenBank/DDBJ whole genome shotgun (WGS) entry which is preliminary data.</text>
</comment>
<dbReference type="Proteomes" id="UP000314294">
    <property type="component" value="Unassembled WGS sequence"/>
</dbReference>
<feature type="compositionally biased region" description="Pro residues" evidence="1">
    <location>
        <begin position="40"/>
        <end position="49"/>
    </location>
</feature>
<gene>
    <name evidence="2" type="ORF">EYF80_013599</name>
</gene>
<evidence type="ECO:0000313" key="3">
    <source>
        <dbReference type="Proteomes" id="UP000314294"/>
    </source>
</evidence>
<feature type="region of interest" description="Disordered" evidence="1">
    <location>
        <begin position="33"/>
        <end position="75"/>
    </location>
</feature>
<dbReference type="AlphaFoldDB" id="A0A4Z2IDJ2"/>
<keyword evidence="3" id="KW-1185">Reference proteome</keyword>
<organism evidence="2 3">
    <name type="scientific">Liparis tanakae</name>
    <name type="common">Tanaka's snailfish</name>
    <dbReference type="NCBI Taxonomy" id="230148"/>
    <lineage>
        <taxon>Eukaryota</taxon>
        <taxon>Metazoa</taxon>
        <taxon>Chordata</taxon>
        <taxon>Craniata</taxon>
        <taxon>Vertebrata</taxon>
        <taxon>Euteleostomi</taxon>
        <taxon>Actinopterygii</taxon>
        <taxon>Neopterygii</taxon>
        <taxon>Teleostei</taxon>
        <taxon>Neoteleostei</taxon>
        <taxon>Acanthomorphata</taxon>
        <taxon>Eupercaria</taxon>
        <taxon>Perciformes</taxon>
        <taxon>Cottioidei</taxon>
        <taxon>Cottales</taxon>
        <taxon>Liparidae</taxon>
        <taxon>Liparis</taxon>
    </lineage>
</organism>
<feature type="compositionally biased region" description="Basic residues" evidence="1">
    <location>
        <begin position="228"/>
        <end position="238"/>
    </location>
</feature>
<name>A0A4Z2IDJ2_9TELE</name>
<evidence type="ECO:0000313" key="2">
    <source>
        <dbReference type="EMBL" id="TNN76068.1"/>
    </source>
</evidence>
<accession>A0A4Z2IDJ2</accession>
<feature type="region of interest" description="Disordered" evidence="1">
    <location>
        <begin position="228"/>
        <end position="256"/>
    </location>
</feature>
<sequence length="308" mass="33795">MPEPDEAERAPGAFEEGACVRHPLLLCRVTEVTCSSSPPHNTPPSPPSTHPLVKQRYTGGEHKSPTGQRRPPLSPSHLRLSLARLGQQKQTRGSTGFPTEAILHCSAQIGIGQRGAGRTPASPLPRLNATWDSLHMKPAGLQGTMLSQVTELQQRKSNQANPIRSFTILSAAAAHRKPPRECYQSGSGSFTVRLAFSPWKPAPHAPCDWLTAPRREAARTLVYSRVDAHHHHHHHHPTHCSVQGTRSGEASRASRRGHYAHTLQIVSNMLHSASSPKTRTKPTKEDARRVFLNAPLHRSSVPWLNASE</sequence>
<reference evidence="2 3" key="1">
    <citation type="submission" date="2019-03" db="EMBL/GenBank/DDBJ databases">
        <title>First draft genome of Liparis tanakae, snailfish: a comprehensive survey of snailfish specific genes.</title>
        <authorList>
            <person name="Kim W."/>
            <person name="Song I."/>
            <person name="Jeong J.-H."/>
            <person name="Kim D."/>
            <person name="Kim S."/>
            <person name="Ryu S."/>
            <person name="Song J.Y."/>
            <person name="Lee S.K."/>
        </authorList>
    </citation>
    <scope>NUCLEOTIDE SEQUENCE [LARGE SCALE GENOMIC DNA]</scope>
    <source>
        <tissue evidence="2">Muscle</tissue>
    </source>
</reference>
<dbReference type="EMBL" id="SRLO01000096">
    <property type="protein sequence ID" value="TNN76068.1"/>
    <property type="molecule type" value="Genomic_DNA"/>
</dbReference>
<proteinExistence type="predicted"/>
<protein>
    <submittedName>
        <fullName evidence="2">Uncharacterized protein</fullName>
    </submittedName>
</protein>